<keyword evidence="2" id="KW-1185">Reference proteome</keyword>
<dbReference type="Proteomes" id="UP001148737">
    <property type="component" value="Unassembled WGS sequence"/>
</dbReference>
<comment type="caution">
    <text evidence="1">The sequence shown here is derived from an EMBL/GenBank/DDBJ whole genome shotgun (WGS) entry which is preliminary data.</text>
</comment>
<evidence type="ECO:0000313" key="2">
    <source>
        <dbReference type="Proteomes" id="UP001148737"/>
    </source>
</evidence>
<accession>A0ACC1QT34</accession>
<organism evidence="1 2">
    <name type="scientific">Lecanicillium saksenae</name>
    <dbReference type="NCBI Taxonomy" id="468837"/>
    <lineage>
        <taxon>Eukaryota</taxon>
        <taxon>Fungi</taxon>
        <taxon>Dikarya</taxon>
        <taxon>Ascomycota</taxon>
        <taxon>Pezizomycotina</taxon>
        <taxon>Sordariomycetes</taxon>
        <taxon>Hypocreomycetidae</taxon>
        <taxon>Hypocreales</taxon>
        <taxon>Cordycipitaceae</taxon>
        <taxon>Lecanicillium</taxon>
    </lineage>
</organism>
<sequence length="253" mass="28055">MDDKRLKELLHWSIENSENGSAPSPGAAAAAAPTSNLTPDVMAALMGGPSEADLMRASMEIITSADVSLENKLIAFDNFEQLIESLDNANNMANLNLWTPLLAQLADGEAEIRTMAAWCVGTAVQNNEKTQEKLLAVGGIKPLVELATKDGETAAVRRKAVYALSSAIRNYQPGLDARWRSSRPWGTRLKRSTPWTWTPSTPSSPRCVIRPRVLLLRRTRIHERKTIHLGLSIWWNQLHKHGVWAFYSYGTNL</sequence>
<proteinExistence type="predicted"/>
<name>A0ACC1QT34_9HYPO</name>
<gene>
    <name evidence="1" type="ORF">NLG97_g6563</name>
</gene>
<evidence type="ECO:0000313" key="1">
    <source>
        <dbReference type="EMBL" id="KAJ3486688.1"/>
    </source>
</evidence>
<dbReference type="EMBL" id="JANAKD010000886">
    <property type="protein sequence ID" value="KAJ3486688.1"/>
    <property type="molecule type" value="Genomic_DNA"/>
</dbReference>
<protein>
    <submittedName>
        <fullName evidence="1">Uncharacterized protein</fullName>
    </submittedName>
</protein>
<reference evidence="1" key="1">
    <citation type="submission" date="2022-07" db="EMBL/GenBank/DDBJ databases">
        <title>Genome Sequence of Lecanicillium saksenae.</title>
        <authorList>
            <person name="Buettner E."/>
        </authorList>
    </citation>
    <scope>NUCLEOTIDE SEQUENCE</scope>
    <source>
        <strain evidence="1">VT-O1</strain>
    </source>
</reference>